<dbReference type="VEuPathDB" id="VectorBase:GBRI028296"/>
<sequence>MFPGTTISVTISLFNIIHFKNNAISSPEFRCPFCKDLSVTGIIDRNSCRGFYVSTFIFFCIFAAVAASTLNISRRHIFYILSSVPISSSEAARIFNNENALWLYMIFDLKLFTRRMLYVSALVFKCLQRLLEITSALHLAMKFKALRLRFVDKIRFMNMKI</sequence>
<proteinExistence type="predicted"/>
<accession>A0A1A9WQJ6</accession>
<feature type="transmembrane region" description="Helical" evidence="1">
    <location>
        <begin position="51"/>
        <end position="70"/>
    </location>
</feature>
<dbReference type="Proteomes" id="UP000091820">
    <property type="component" value="Unassembled WGS sequence"/>
</dbReference>
<name>A0A1A9WQJ6_9MUSC</name>
<reference evidence="2" key="2">
    <citation type="submission" date="2020-05" db="UniProtKB">
        <authorList>
            <consortium name="EnsemblMetazoa"/>
        </authorList>
    </citation>
    <scope>IDENTIFICATION</scope>
    <source>
        <strain evidence="2">IAEA</strain>
    </source>
</reference>
<protein>
    <submittedName>
        <fullName evidence="2">Uncharacterized protein</fullName>
    </submittedName>
</protein>
<evidence type="ECO:0000256" key="1">
    <source>
        <dbReference type="SAM" id="Phobius"/>
    </source>
</evidence>
<evidence type="ECO:0000313" key="3">
    <source>
        <dbReference type="Proteomes" id="UP000091820"/>
    </source>
</evidence>
<dbReference type="AlphaFoldDB" id="A0A1A9WQJ6"/>
<keyword evidence="3" id="KW-1185">Reference proteome</keyword>
<dbReference type="EnsemblMetazoa" id="GBRI028296-RA">
    <property type="protein sequence ID" value="GBRI028296-PA"/>
    <property type="gene ID" value="GBRI028296"/>
</dbReference>
<organism evidence="2 3">
    <name type="scientific">Glossina brevipalpis</name>
    <dbReference type="NCBI Taxonomy" id="37001"/>
    <lineage>
        <taxon>Eukaryota</taxon>
        <taxon>Metazoa</taxon>
        <taxon>Ecdysozoa</taxon>
        <taxon>Arthropoda</taxon>
        <taxon>Hexapoda</taxon>
        <taxon>Insecta</taxon>
        <taxon>Pterygota</taxon>
        <taxon>Neoptera</taxon>
        <taxon>Endopterygota</taxon>
        <taxon>Diptera</taxon>
        <taxon>Brachycera</taxon>
        <taxon>Muscomorpha</taxon>
        <taxon>Hippoboscoidea</taxon>
        <taxon>Glossinidae</taxon>
        <taxon>Glossina</taxon>
    </lineage>
</organism>
<keyword evidence="1" id="KW-0812">Transmembrane</keyword>
<keyword evidence="1" id="KW-1133">Transmembrane helix</keyword>
<evidence type="ECO:0000313" key="2">
    <source>
        <dbReference type="EnsemblMetazoa" id="GBRI028296-PA"/>
    </source>
</evidence>
<keyword evidence="1" id="KW-0472">Membrane</keyword>
<reference evidence="3" key="1">
    <citation type="submission" date="2014-03" db="EMBL/GenBank/DDBJ databases">
        <authorList>
            <person name="Aksoy S."/>
            <person name="Warren W."/>
            <person name="Wilson R.K."/>
        </authorList>
    </citation>
    <scope>NUCLEOTIDE SEQUENCE [LARGE SCALE GENOMIC DNA]</scope>
    <source>
        <strain evidence="3">IAEA</strain>
    </source>
</reference>